<organism evidence="2 3">
    <name type="scientific">Aspergillus mulundensis</name>
    <dbReference type="NCBI Taxonomy" id="1810919"/>
    <lineage>
        <taxon>Eukaryota</taxon>
        <taxon>Fungi</taxon>
        <taxon>Dikarya</taxon>
        <taxon>Ascomycota</taxon>
        <taxon>Pezizomycotina</taxon>
        <taxon>Eurotiomycetes</taxon>
        <taxon>Eurotiomycetidae</taxon>
        <taxon>Eurotiales</taxon>
        <taxon>Aspergillaceae</taxon>
        <taxon>Aspergillus</taxon>
        <taxon>Aspergillus subgen. Nidulantes</taxon>
    </lineage>
</organism>
<feature type="compositionally biased region" description="Low complexity" evidence="1">
    <location>
        <begin position="199"/>
        <end position="210"/>
    </location>
</feature>
<proteinExistence type="predicted"/>
<feature type="compositionally biased region" description="Polar residues" evidence="1">
    <location>
        <begin position="299"/>
        <end position="317"/>
    </location>
</feature>
<feature type="region of interest" description="Disordered" evidence="1">
    <location>
        <begin position="1"/>
        <end position="210"/>
    </location>
</feature>
<feature type="region of interest" description="Disordered" evidence="1">
    <location>
        <begin position="294"/>
        <end position="317"/>
    </location>
</feature>
<dbReference type="Proteomes" id="UP000256690">
    <property type="component" value="Unassembled WGS sequence"/>
</dbReference>
<evidence type="ECO:0000256" key="1">
    <source>
        <dbReference type="SAM" id="MobiDB-lite"/>
    </source>
</evidence>
<evidence type="ECO:0000313" key="2">
    <source>
        <dbReference type="EMBL" id="RDW72280.1"/>
    </source>
</evidence>
<evidence type="ECO:0000313" key="3">
    <source>
        <dbReference type="Proteomes" id="UP000256690"/>
    </source>
</evidence>
<feature type="region of interest" description="Disordered" evidence="1">
    <location>
        <begin position="222"/>
        <end position="279"/>
    </location>
</feature>
<sequence length="460" mass="49874">MHPSRTPRAPPRQIARPKFASTPRFLFSQRAVTQHKETEAHDSIVLEDEASPLPNPRPTPTPAHDASRRKEAIEDSESDLDLEQDPNQRTADGAGHNNEEIPSSPPADMTEIAAEIEELFGPTRHRSKRRRISVSASATLATPEVQKKKPHDAILTSSPEPWPFASTLATNHDPPSPSLPYRTTPQSLRTPRPQPRAPTPELATPATAKPSVRGYPRFLVSSASQAPPKPAFVLPRSPSPDHAGHAGSNAIPTPFSPSSHALRRRGRQRSSTPSYLPGGMASEVRSWVLEMGTKREQQRQIQNALGSGNTGVDSSSVDPSKYSIMLRIFDVRQSALGSCGPLAFIRGQTVAAASVSSEGQMRSADTDADTADHNTRNVLLMGAPRLRAGELRPLSRVPTLQAGDMVGVLRGLVWELPDMESGLSAGREHERILQGENEQSPGLVLGKWLVGMEWDVISPA</sequence>
<dbReference type="OrthoDB" id="5389296at2759"/>
<accession>A0A3D8RE74</accession>
<dbReference type="RefSeq" id="XP_026601500.1">
    <property type="nucleotide sequence ID" value="XM_026749468.1"/>
</dbReference>
<name>A0A3D8RE74_9EURO</name>
<dbReference type="AlphaFoldDB" id="A0A3D8RE74"/>
<feature type="compositionally biased region" description="Basic and acidic residues" evidence="1">
    <location>
        <begin position="34"/>
        <end position="44"/>
    </location>
</feature>
<dbReference type="GeneID" id="38117822"/>
<keyword evidence="3" id="KW-1185">Reference proteome</keyword>
<gene>
    <name evidence="2" type="ORF">DSM5745_07452</name>
</gene>
<protein>
    <submittedName>
        <fullName evidence="2">Uncharacterized protein</fullName>
    </submittedName>
</protein>
<comment type="caution">
    <text evidence="2">The sequence shown here is derived from an EMBL/GenBank/DDBJ whole genome shotgun (WGS) entry which is preliminary data.</text>
</comment>
<feature type="compositionally biased region" description="Acidic residues" evidence="1">
    <location>
        <begin position="74"/>
        <end position="84"/>
    </location>
</feature>
<feature type="compositionally biased region" description="Basic residues" evidence="1">
    <location>
        <begin position="123"/>
        <end position="132"/>
    </location>
</feature>
<dbReference type="EMBL" id="PVWQ01000009">
    <property type="protein sequence ID" value="RDW72280.1"/>
    <property type="molecule type" value="Genomic_DNA"/>
</dbReference>
<reference evidence="2 3" key="1">
    <citation type="journal article" date="2018" name="IMA Fungus">
        <title>IMA Genome-F 9: Draft genome sequence of Annulohypoxylon stygium, Aspergillus mulundensis, Berkeleyomyces basicola (syn. Thielaviopsis basicola), Ceratocystis smalleyi, two Cercospora beticola strains, Coleophoma cylindrospora, Fusarium fracticaudum, Phialophora cf. hyalina, and Morchella septimelata.</title>
        <authorList>
            <person name="Wingfield B.D."/>
            <person name="Bills G.F."/>
            <person name="Dong Y."/>
            <person name="Huang W."/>
            <person name="Nel W.J."/>
            <person name="Swalarsk-Parry B.S."/>
            <person name="Vaghefi N."/>
            <person name="Wilken P.M."/>
            <person name="An Z."/>
            <person name="de Beer Z.W."/>
            <person name="De Vos L."/>
            <person name="Chen L."/>
            <person name="Duong T.A."/>
            <person name="Gao Y."/>
            <person name="Hammerbacher A."/>
            <person name="Kikkert J.R."/>
            <person name="Li Y."/>
            <person name="Li H."/>
            <person name="Li K."/>
            <person name="Li Q."/>
            <person name="Liu X."/>
            <person name="Ma X."/>
            <person name="Naidoo K."/>
            <person name="Pethybridge S.J."/>
            <person name="Sun J."/>
            <person name="Steenkamp E.T."/>
            <person name="van der Nest M.A."/>
            <person name="van Wyk S."/>
            <person name="Wingfield M.J."/>
            <person name="Xiong C."/>
            <person name="Yue Q."/>
            <person name="Zhang X."/>
        </authorList>
    </citation>
    <scope>NUCLEOTIDE SEQUENCE [LARGE SCALE GENOMIC DNA]</scope>
    <source>
        <strain evidence="2 3">DSM 5745</strain>
    </source>
</reference>